<dbReference type="InterPro" id="IPR011009">
    <property type="entry name" value="Kinase-like_dom_sf"/>
</dbReference>
<keyword evidence="10" id="KW-1185">Reference proteome</keyword>
<name>A0ABV6QU03_9ACTN</name>
<accession>A0ABV6QU03</accession>
<dbReference type="GO" id="GO:0016301">
    <property type="term" value="F:kinase activity"/>
    <property type="evidence" value="ECO:0007669"/>
    <property type="project" value="UniProtKB-KW"/>
</dbReference>
<feature type="compositionally biased region" description="Gly residues" evidence="6">
    <location>
        <begin position="374"/>
        <end position="383"/>
    </location>
</feature>
<keyword evidence="3 9" id="KW-0418">Kinase</keyword>
<keyword evidence="1" id="KW-0808">Transferase</keyword>
<reference evidence="9 10" key="1">
    <citation type="submission" date="2024-09" db="EMBL/GenBank/DDBJ databases">
        <authorList>
            <person name="Sun Q."/>
            <person name="Mori K."/>
        </authorList>
    </citation>
    <scope>NUCLEOTIDE SEQUENCE [LARGE SCALE GENOMIC DNA]</scope>
    <source>
        <strain evidence="9 10">CGMCC 1.15906</strain>
    </source>
</reference>
<evidence type="ECO:0000256" key="7">
    <source>
        <dbReference type="SAM" id="Phobius"/>
    </source>
</evidence>
<dbReference type="PROSITE" id="PS00107">
    <property type="entry name" value="PROTEIN_KINASE_ATP"/>
    <property type="match status" value="1"/>
</dbReference>
<dbReference type="InterPro" id="IPR000719">
    <property type="entry name" value="Prot_kinase_dom"/>
</dbReference>
<evidence type="ECO:0000256" key="6">
    <source>
        <dbReference type="SAM" id="MobiDB-lite"/>
    </source>
</evidence>
<keyword evidence="7" id="KW-1133">Transmembrane helix</keyword>
<feature type="transmembrane region" description="Helical" evidence="7">
    <location>
        <begin position="634"/>
        <end position="655"/>
    </location>
</feature>
<dbReference type="CDD" id="cd14014">
    <property type="entry name" value="STKc_PknB_like"/>
    <property type="match status" value="1"/>
</dbReference>
<evidence type="ECO:0000256" key="1">
    <source>
        <dbReference type="ARBA" id="ARBA00022679"/>
    </source>
</evidence>
<dbReference type="PANTHER" id="PTHR43289:SF34">
    <property type="entry name" value="SERINE_THREONINE-PROTEIN KINASE YBDM-RELATED"/>
    <property type="match status" value="1"/>
</dbReference>
<dbReference type="Gene3D" id="3.30.200.20">
    <property type="entry name" value="Phosphorylase Kinase, domain 1"/>
    <property type="match status" value="1"/>
</dbReference>
<gene>
    <name evidence="9" type="ORF">ACFFGN_24115</name>
</gene>
<keyword evidence="4 5" id="KW-0067">ATP-binding</keyword>
<evidence type="ECO:0000256" key="4">
    <source>
        <dbReference type="ARBA" id="ARBA00022840"/>
    </source>
</evidence>
<dbReference type="PROSITE" id="PS00108">
    <property type="entry name" value="PROTEIN_KINASE_ST"/>
    <property type="match status" value="1"/>
</dbReference>
<evidence type="ECO:0000313" key="10">
    <source>
        <dbReference type="Proteomes" id="UP001589890"/>
    </source>
</evidence>
<organism evidence="9 10">
    <name type="scientific">Kribbella deserti</name>
    <dbReference type="NCBI Taxonomy" id="1926257"/>
    <lineage>
        <taxon>Bacteria</taxon>
        <taxon>Bacillati</taxon>
        <taxon>Actinomycetota</taxon>
        <taxon>Actinomycetes</taxon>
        <taxon>Propionibacteriales</taxon>
        <taxon>Kribbellaceae</taxon>
        <taxon>Kribbella</taxon>
    </lineage>
</organism>
<protein>
    <submittedName>
        <fullName evidence="9">Protein kinase</fullName>
    </submittedName>
</protein>
<dbReference type="SUPFAM" id="SSF56112">
    <property type="entry name" value="Protein kinase-like (PK-like)"/>
    <property type="match status" value="1"/>
</dbReference>
<evidence type="ECO:0000259" key="8">
    <source>
        <dbReference type="PROSITE" id="PS50011"/>
    </source>
</evidence>
<evidence type="ECO:0000256" key="5">
    <source>
        <dbReference type="PROSITE-ProRule" id="PRU10141"/>
    </source>
</evidence>
<dbReference type="Proteomes" id="UP001589890">
    <property type="component" value="Unassembled WGS sequence"/>
</dbReference>
<dbReference type="EMBL" id="JBHLTC010000030">
    <property type="protein sequence ID" value="MFC0627182.1"/>
    <property type="molecule type" value="Genomic_DNA"/>
</dbReference>
<feature type="binding site" evidence="5">
    <location>
        <position position="49"/>
    </location>
    <ligand>
        <name>ATP</name>
        <dbReference type="ChEBI" id="CHEBI:30616"/>
    </ligand>
</feature>
<keyword evidence="2 5" id="KW-0547">Nucleotide-binding</keyword>
<dbReference type="Pfam" id="PF00069">
    <property type="entry name" value="Pkinase"/>
    <property type="match status" value="1"/>
</dbReference>
<dbReference type="Gene3D" id="1.10.510.10">
    <property type="entry name" value="Transferase(Phosphotransferase) domain 1"/>
    <property type="match status" value="1"/>
</dbReference>
<comment type="caution">
    <text evidence="9">The sequence shown here is derived from an EMBL/GenBank/DDBJ whole genome shotgun (WGS) entry which is preliminary data.</text>
</comment>
<feature type="region of interest" description="Disordered" evidence="6">
    <location>
        <begin position="357"/>
        <end position="479"/>
    </location>
</feature>
<proteinExistence type="predicted"/>
<keyword evidence="7" id="KW-0472">Membrane</keyword>
<evidence type="ECO:0000256" key="3">
    <source>
        <dbReference type="ARBA" id="ARBA00022777"/>
    </source>
</evidence>
<feature type="transmembrane region" description="Helical" evidence="7">
    <location>
        <begin position="591"/>
        <end position="613"/>
    </location>
</feature>
<dbReference type="PANTHER" id="PTHR43289">
    <property type="entry name" value="MITOGEN-ACTIVATED PROTEIN KINASE KINASE KINASE 20-RELATED"/>
    <property type="match status" value="1"/>
</dbReference>
<evidence type="ECO:0000313" key="9">
    <source>
        <dbReference type="EMBL" id="MFC0627182.1"/>
    </source>
</evidence>
<dbReference type="SMART" id="SM00220">
    <property type="entry name" value="S_TKc"/>
    <property type="match status" value="1"/>
</dbReference>
<feature type="domain" description="Protein kinase" evidence="8">
    <location>
        <begin position="21"/>
        <end position="273"/>
    </location>
</feature>
<feature type="region of interest" description="Disordered" evidence="6">
    <location>
        <begin position="282"/>
        <end position="301"/>
    </location>
</feature>
<dbReference type="PROSITE" id="PS50011">
    <property type="entry name" value="PROTEIN_KINASE_DOM"/>
    <property type="match status" value="1"/>
</dbReference>
<evidence type="ECO:0000256" key="2">
    <source>
        <dbReference type="ARBA" id="ARBA00022741"/>
    </source>
</evidence>
<dbReference type="InterPro" id="IPR008271">
    <property type="entry name" value="Ser/Thr_kinase_AS"/>
</dbReference>
<feature type="transmembrane region" description="Helical" evidence="7">
    <location>
        <begin position="488"/>
        <end position="521"/>
    </location>
</feature>
<dbReference type="RefSeq" id="WP_380051553.1">
    <property type="nucleotide sequence ID" value="NZ_JBHLTC010000030.1"/>
</dbReference>
<dbReference type="InterPro" id="IPR017441">
    <property type="entry name" value="Protein_kinase_ATP_BS"/>
</dbReference>
<keyword evidence="7" id="KW-0812">Transmembrane</keyword>
<sequence>MVTTGGRPSAPAGVEERVGPYQLVRRLGQGGMGVVYLAQNADGREVALKVLRPHVAHDATARARLERETATLQKVDHPGVAGLLDFDLQAERPYLVTRYVPGKSLDEHVDDRGPLTPQRWLPMAGCLAEALQAIHRVGVVHRDLKPGNVLMLNGRPVIIDFGIAQAADDLRLTATGLVIGTPGYLSPELIDGEAVTESADWWGWAATCAFALTGRRPFGKGPFEVVLHRVHTGQFDLEGVDPRLQPLLAAALSPHKRDRPTAAEIMTGLSRYAEGREALVPSTKTVTSEVEVEPPPSTRVMTRVMPTDDAATEITPAIKDEPEQESDELDPVEVAKLVPSVIPPLSAFAPLRDRIRASTTSTPSPPLAQPAGLGQPGGLGQPAGVGQPAGPYAPVPSHPATYSPAPTSAQPASLPLAYQSPAYSPGQPGGYQGYPPQGPTTAGQPVSPYGHAVPAPTKKQQKAQKALARREQAAPPVPPHLLPTRSGLMFAVLMALVGLAAILPVVAFGVLALLMVIARSVDRSSTALLRRREVRGGKGRSDGLVAVAASPLHLVTAAAITLPCLITPLLVGFTMGGLATLVMAVFQGLSWGHLATTGVAVGALSGFFTAWIGPGGSSLRRGARTTLRAAFRPAWLSTLVAVALLAVAGLCWMNVANGSVPDWSPIGTPSVNVPERPSLGDVRNLPVIRDIPFLGR</sequence>